<dbReference type="RefSeq" id="WP_265264492.1">
    <property type="nucleotide sequence ID" value="NZ_JAIHOM010000043.1"/>
</dbReference>
<reference evidence="2 3" key="1">
    <citation type="submission" date="2021-08" db="EMBL/GenBank/DDBJ databases">
        <title>Draft genome sequence of Spirulina subsalsa with high tolerance to salinity and hype-accumulation of phycocyanin.</title>
        <authorList>
            <person name="Pei H."/>
            <person name="Jiang L."/>
        </authorList>
    </citation>
    <scope>NUCLEOTIDE SEQUENCE [LARGE SCALE GENOMIC DNA]</scope>
    <source>
        <strain evidence="2 3">FACHB-351</strain>
    </source>
</reference>
<accession>A0ABT3L599</accession>
<evidence type="ECO:0000313" key="3">
    <source>
        <dbReference type="Proteomes" id="UP001526426"/>
    </source>
</evidence>
<feature type="domain" description="GAF" evidence="1">
    <location>
        <begin position="397"/>
        <end position="563"/>
    </location>
</feature>
<evidence type="ECO:0000313" key="2">
    <source>
        <dbReference type="EMBL" id="MCW6036693.1"/>
    </source>
</evidence>
<name>A0ABT3L599_9CYAN</name>
<gene>
    <name evidence="2" type="ORF">K4A83_10525</name>
</gene>
<dbReference type="SMART" id="SM00065">
    <property type="entry name" value="GAF"/>
    <property type="match status" value="3"/>
</dbReference>
<organism evidence="2 3">
    <name type="scientific">Spirulina subsalsa FACHB-351</name>
    <dbReference type="NCBI Taxonomy" id="234711"/>
    <lineage>
        <taxon>Bacteria</taxon>
        <taxon>Bacillati</taxon>
        <taxon>Cyanobacteriota</taxon>
        <taxon>Cyanophyceae</taxon>
        <taxon>Spirulinales</taxon>
        <taxon>Spirulinaceae</taxon>
        <taxon>Spirulina</taxon>
    </lineage>
</organism>
<keyword evidence="3" id="KW-1185">Reference proteome</keyword>
<evidence type="ECO:0000259" key="1">
    <source>
        <dbReference type="SMART" id="SM00065"/>
    </source>
</evidence>
<dbReference type="InterPro" id="IPR029016">
    <property type="entry name" value="GAF-like_dom_sf"/>
</dbReference>
<sequence length="747" mass="85200">MNPNPSPSTSKSSQSTLGTAAAISSLGKAQNYKKLLALVLDWTDKEPFLTQILFKLMMEEKTTPKAGQEEVWMENLVRSRVLHNWEQNPRLKPLWSIRDRLLKSKDKKRSLQLLKFYKQVFQEEGVFANTGSEQKELRLLGLIAKQQGKLKVHNKIYEIIFSEEWVDQAIEILENDLEPNEEDYLRIFTQLERKLFGSQVDIIRQIEQGNDHQEVTQPLYEVLRDVTANVGELVGSDRTSIFLLNEEKTELWSLVAEDESGHFLDIHVRMGEGITGLVAKNKQVIHIPDHVYEDPRSQLVKEFDKKYNYHTQNILAFPILNDEQEVIAVVQLLNKLKKRQQDIEGFTHLDLERLAKCVLPIRRILETCQSCYESIKKAQATAALRQATRSLDQVNLDTQMILERVMNAAKKLLNADRSTLWLVDEQEGDLWTEIPGDGKIRCPIGTGFVGQVAQSRQAMIIPYDLYDDPNAENAKKTDEHTHYRTCSLLCMPVLSPSGKLLGVTQLVNKRKAGATGEYDKSLFPAVPDFFKASFDKNDRHSMQIFNERVGAILQFAKTHEKLKESAKLEPQTAVLQTLNLFSTALDNEVEQRYDTVYTLIKQLSRSLKRQLKAEFCHIFMLSLDQQELWLFYREAQTELVKTVTLTAQQGIASKVLTAKEAKKSNKAGQIRDQLVRAGLSSKQVGQLKSVLLFPLLDSSGNAVALIRLLNKIDYPDGFTAEDVDFLKEKSQDVLPILQGFQSFYSSL</sequence>
<proteinExistence type="predicted"/>
<feature type="domain" description="GAF" evidence="1">
    <location>
        <begin position="595"/>
        <end position="747"/>
    </location>
</feature>
<dbReference type="EMBL" id="JAIHOM010000043">
    <property type="protein sequence ID" value="MCW6036693.1"/>
    <property type="molecule type" value="Genomic_DNA"/>
</dbReference>
<dbReference type="Gene3D" id="3.30.450.40">
    <property type="match status" value="3"/>
</dbReference>
<dbReference type="Proteomes" id="UP001526426">
    <property type="component" value="Unassembled WGS sequence"/>
</dbReference>
<protein>
    <submittedName>
        <fullName evidence="2">GAF domain-containing protein</fullName>
    </submittedName>
</protein>
<dbReference type="SUPFAM" id="SSF55781">
    <property type="entry name" value="GAF domain-like"/>
    <property type="match status" value="3"/>
</dbReference>
<comment type="caution">
    <text evidence="2">The sequence shown here is derived from an EMBL/GenBank/DDBJ whole genome shotgun (WGS) entry which is preliminary data.</text>
</comment>
<dbReference type="InterPro" id="IPR003018">
    <property type="entry name" value="GAF"/>
</dbReference>
<dbReference type="Pfam" id="PF01590">
    <property type="entry name" value="GAF"/>
    <property type="match status" value="2"/>
</dbReference>
<feature type="domain" description="GAF" evidence="1">
    <location>
        <begin position="218"/>
        <end position="375"/>
    </location>
</feature>